<dbReference type="Proteomes" id="UP001476247">
    <property type="component" value="Unassembled WGS sequence"/>
</dbReference>
<feature type="region of interest" description="Disordered" evidence="1">
    <location>
        <begin position="1"/>
        <end position="69"/>
    </location>
</feature>
<feature type="compositionally biased region" description="Basic residues" evidence="1">
    <location>
        <begin position="56"/>
        <end position="69"/>
    </location>
</feature>
<reference evidence="2 3" key="1">
    <citation type="submission" date="2024-04" db="EMBL/GenBank/DDBJ databases">
        <title>genome sequences of Mucor flavus KT1a and Helicostylum pulchrum KT1b strains isolation_sourced from the surface of a dry-aged beef.</title>
        <authorList>
            <person name="Toyotome T."/>
            <person name="Hosono M."/>
            <person name="Torimaru M."/>
            <person name="Fukuda K."/>
            <person name="Mikami N."/>
        </authorList>
    </citation>
    <scope>NUCLEOTIDE SEQUENCE [LARGE SCALE GENOMIC DNA]</scope>
    <source>
        <strain evidence="2 3">KT1b</strain>
    </source>
</reference>
<organism evidence="2 3">
    <name type="scientific">Helicostylum pulchrum</name>
    <dbReference type="NCBI Taxonomy" id="562976"/>
    <lineage>
        <taxon>Eukaryota</taxon>
        <taxon>Fungi</taxon>
        <taxon>Fungi incertae sedis</taxon>
        <taxon>Mucoromycota</taxon>
        <taxon>Mucoromycotina</taxon>
        <taxon>Mucoromycetes</taxon>
        <taxon>Mucorales</taxon>
        <taxon>Mucorineae</taxon>
        <taxon>Mucoraceae</taxon>
        <taxon>Helicostylum</taxon>
    </lineage>
</organism>
<name>A0ABP9XMG8_9FUNG</name>
<protein>
    <submittedName>
        <fullName evidence="2">Uncharacterized protein</fullName>
    </submittedName>
</protein>
<evidence type="ECO:0000313" key="3">
    <source>
        <dbReference type="Proteomes" id="UP001476247"/>
    </source>
</evidence>
<comment type="caution">
    <text evidence="2">The sequence shown here is derived from an EMBL/GenBank/DDBJ whole genome shotgun (WGS) entry which is preliminary data.</text>
</comment>
<accession>A0ABP9XMG8</accession>
<evidence type="ECO:0000313" key="2">
    <source>
        <dbReference type="EMBL" id="GAA5795971.1"/>
    </source>
</evidence>
<keyword evidence="3" id="KW-1185">Reference proteome</keyword>
<gene>
    <name evidence="2" type="ORF">HPULCUR_001336</name>
</gene>
<dbReference type="EMBL" id="BAABUJ010000005">
    <property type="protein sequence ID" value="GAA5795971.1"/>
    <property type="molecule type" value="Genomic_DNA"/>
</dbReference>
<proteinExistence type="predicted"/>
<sequence length="69" mass="7922">MQESGLEMGKRPSRQRRHLPGSVAPAAASRNTNNSAKHIPLLGMSFQDEKEEKEKNRRRIKRATPKKRK</sequence>
<evidence type="ECO:0000256" key="1">
    <source>
        <dbReference type="SAM" id="MobiDB-lite"/>
    </source>
</evidence>